<dbReference type="PANTHER" id="PTHR37828:SF1">
    <property type="entry name" value="YCII-RELATED DOMAIN-CONTAINING PROTEIN"/>
    <property type="match status" value="1"/>
</dbReference>
<name>A0A9X3MTD7_9ACTN</name>
<evidence type="ECO:0000259" key="2">
    <source>
        <dbReference type="Pfam" id="PF03795"/>
    </source>
</evidence>
<protein>
    <submittedName>
        <fullName evidence="3">YciI family protein</fullName>
    </submittedName>
</protein>
<dbReference type="Gene3D" id="3.30.70.1060">
    <property type="entry name" value="Dimeric alpha+beta barrel"/>
    <property type="match status" value="1"/>
</dbReference>
<organism evidence="3 4">
    <name type="scientific">Solirubrobacter ginsenosidimutans</name>
    <dbReference type="NCBI Taxonomy" id="490573"/>
    <lineage>
        <taxon>Bacteria</taxon>
        <taxon>Bacillati</taxon>
        <taxon>Actinomycetota</taxon>
        <taxon>Thermoleophilia</taxon>
        <taxon>Solirubrobacterales</taxon>
        <taxon>Solirubrobacteraceae</taxon>
        <taxon>Solirubrobacter</taxon>
    </lineage>
</organism>
<evidence type="ECO:0000313" key="3">
    <source>
        <dbReference type="EMBL" id="MDA0160908.1"/>
    </source>
</evidence>
<keyword evidence="4" id="KW-1185">Reference proteome</keyword>
<dbReference type="SUPFAM" id="SSF54909">
    <property type="entry name" value="Dimeric alpha+beta barrel"/>
    <property type="match status" value="1"/>
</dbReference>
<proteinExistence type="inferred from homology"/>
<comment type="caution">
    <text evidence="3">The sequence shown here is derived from an EMBL/GenBank/DDBJ whole genome shotgun (WGS) entry which is preliminary data.</text>
</comment>
<evidence type="ECO:0000313" key="4">
    <source>
        <dbReference type="Proteomes" id="UP001149140"/>
    </source>
</evidence>
<accession>A0A9X3MTD7</accession>
<comment type="similarity">
    <text evidence="1">Belongs to the YciI family.</text>
</comment>
<dbReference type="Pfam" id="PF03795">
    <property type="entry name" value="YCII"/>
    <property type="match status" value="1"/>
</dbReference>
<dbReference type="InterPro" id="IPR011008">
    <property type="entry name" value="Dimeric_a/b-barrel"/>
</dbReference>
<feature type="domain" description="YCII-related" evidence="2">
    <location>
        <begin position="1"/>
        <end position="82"/>
    </location>
</feature>
<dbReference type="RefSeq" id="WP_270040029.1">
    <property type="nucleotide sequence ID" value="NZ_JAPDOD010000008.1"/>
</dbReference>
<reference evidence="3" key="1">
    <citation type="submission" date="2022-10" db="EMBL/GenBank/DDBJ databases">
        <title>The WGS of Solirubrobacter ginsenosidimutans DSM 21036.</title>
        <authorList>
            <person name="Jiang Z."/>
        </authorList>
    </citation>
    <scope>NUCLEOTIDE SEQUENCE</scope>
    <source>
        <strain evidence="3">DSM 21036</strain>
    </source>
</reference>
<dbReference type="EMBL" id="JAPDOD010000008">
    <property type="protein sequence ID" value="MDA0160908.1"/>
    <property type="molecule type" value="Genomic_DNA"/>
</dbReference>
<gene>
    <name evidence="3" type="ORF">OM076_11580</name>
</gene>
<evidence type="ECO:0000256" key="1">
    <source>
        <dbReference type="ARBA" id="ARBA00007689"/>
    </source>
</evidence>
<dbReference type="Proteomes" id="UP001149140">
    <property type="component" value="Unassembled WGS sequence"/>
</dbReference>
<dbReference type="InterPro" id="IPR005545">
    <property type="entry name" value="YCII"/>
</dbReference>
<sequence>MFVLLLTYIKPLPEVDALMRKHMAWLNEQYAAGRFIVSGRRIPRTGGVILARGDDLEEIEALAASDPFVSGGVATVEIVQFRASQTAKGLDALL</sequence>
<dbReference type="PANTHER" id="PTHR37828">
    <property type="entry name" value="GSR2449 PROTEIN"/>
    <property type="match status" value="1"/>
</dbReference>
<dbReference type="AlphaFoldDB" id="A0A9X3MTD7"/>